<comment type="caution">
    <text evidence="1">The sequence shown here is derived from an EMBL/GenBank/DDBJ whole genome shotgun (WGS) entry which is preliminary data.</text>
</comment>
<proteinExistence type="predicted"/>
<reference evidence="1 2" key="1">
    <citation type="journal article" date="2020" name="Mol. Biol. Evol.">
        <title>Interspecific Gene Flow and the Evolution of Specialization in Black and White Rhinoceros.</title>
        <authorList>
            <person name="Moodley Y."/>
            <person name="Westbury M.V."/>
            <person name="Russo I.M."/>
            <person name="Gopalakrishnan S."/>
            <person name="Rakotoarivelo A."/>
            <person name="Olsen R.A."/>
            <person name="Prost S."/>
            <person name="Tunstall T."/>
            <person name="Ryder O.A."/>
            <person name="Dalen L."/>
            <person name="Bruford M.W."/>
        </authorList>
    </citation>
    <scope>NUCLEOTIDE SEQUENCE [LARGE SCALE GENOMIC DNA]</scope>
    <source>
        <strain evidence="1">SBR-YM</strain>
        <tissue evidence="1">Skin</tissue>
    </source>
</reference>
<dbReference type="Proteomes" id="UP000551758">
    <property type="component" value="Unassembled WGS sequence"/>
</dbReference>
<evidence type="ECO:0000313" key="2">
    <source>
        <dbReference type="Proteomes" id="UP000551758"/>
    </source>
</evidence>
<evidence type="ECO:0000313" key="1">
    <source>
        <dbReference type="EMBL" id="KAF5926804.1"/>
    </source>
</evidence>
<dbReference type="EMBL" id="JACDTQ010000745">
    <property type="protein sequence ID" value="KAF5926804.1"/>
    <property type="molecule type" value="Genomic_DNA"/>
</dbReference>
<gene>
    <name evidence="1" type="ORF">HPG69_001434</name>
</gene>
<name>A0A7J7FGF2_DICBM</name>
<keyword evidence="2" id="KW-1185">Reference proteome</keyword>
<organism evidence="1 2">
    <name type="scientific">Diceros bicornis minor</name>
    <name type="common">South-central black rhinoceros</name>
    <dbReference type="NCBI Taxonomy" id="77932"/>
    <lineage>
        <taxon>Eukaryota</taxon>
        <taxon>Metazoa</taxon>
        <taxon>Chordata</taxon>
        <taxon>Craniata</taxon>
        <taxon>Vertebrata</taxon>
        <taxon>Euteleostomi</taxon>
        <taxon>Mammalia</taxon>
        <taxon>Eutheria</taxon>
        <taxon>Laurasiatheria</taxon>
        <taxon>Perissodactyla</taxon>
        <taxon>Rhinocerotidae</taxon>
        <taxon>Diceros</taxon>
    </lineage>
</organism>
<dbReference type="AlphaFoldDB" id="A0A7J7FGF2"/>
<accession>A0A7J7FGF2</accession>
<sequence length="49" mass="5797">MVVAMASMKPFTMGFPWWDSPCLLINLITLLTWRPREQLLDWTLTQCQI</sequence>
<protein>
    <submittedName>
        <fullName evidence="1">Uncharacterized protein</fullName>
    </submittedName>
</protein>